<dbReference type="InParanoid" id="A0A165GR97"/>
<feature type="region of interest" description="Disordered" evidence="1">
    <location>
        <begin position="182"/>
        <end position="244"/>
    </location>
</feature>
<dbReference type="AlphaFoldDB" id="A0A165GR97"/>
<feature type="region of interest" description="Disordered" evidence="1">
    <location>
        <begin position="389"/>
        <end position="433"/>
    </location>
</feature>
<evidence type="ECO:0000313" key="3">
    <source>
        <dbReference type="Proteomes" id="UP000076871"/>
    </source>
</evidence>
<feature type="compositionally biased region" description="Basic residues" evidence="1">
    <location>
        <begin position="187"/>
        <end position="216"/>
    </location>
</feature>
<evidence type="ECO:0000313" key="2">
    <source>
        <dbReference type="EMBL" id="KZT10697.1"/>
    </source>
</evidence>
<name>A0A165GR97_9APHY</name>
<dbReference type="EMBL" id="KV427608">
    <property type="protein sequence ID" value="KZT10697.1"/>
    <property type="molecule type" value="Genomic_DNA"/>
</dbReference>
<keyword evidence="3" id="KW-1185">Reference proteome</keyword>
<feature type="compositionally biased region" description="Basic and acidic residues" evidence="1">
    <location>
        <begin position="289"/>
        <end position="322"/>
    </location>
</feature>
<sequence length="465" mass="51539">MTVATPLALWELATATAIDGDDLKTETKTLRSKMKQSRSNIHPLDNQYGEARMALNVSGIATTSLLDSHAAFCFWTGSCPGLALGEFRFPVAICSDVVPDSLQCRQWRHGWATCKRAGGRARLKMQGGQDSRWKAGEQAAIRKIGKVQGARRVVGGQDSSKARVKTGKTQDGWWEGKIEDKQDARRRPVGKKQCARRARRKVSNLKRKLGGGRARWKTQDRQGASRVRREVQDSKIHGSTGKMEDAAQAIPKAQDEQVSKIQGANWVAGGQDASARWEAGGFKMQHARKMQDARQEDTRRKMGRRKTQDGREVGKTQVERKSNARRAKCNRQRCMGKISAAGGRRKNPAEQGSNRKAGKMAQDGQGARPKVKMTQEQDSCVRWEVVGKAQVGKAEDPGPKTDKTQDAQGSRFRRSKMQGTRSAIFRRKMGNTQVAKRASLNTQVEEMQGARWEVAGKTKGARSKT</sequence>
<accession>A0A165GR97</accession>
<protein>
    <submittedName>
        <fullName evidence="2">Uncharacterized protein</fullName>
    </submittedName>
</protein>
<evidence type="ECO:0000256" key="1">
    <source>
        <dbReference type="SAM" id="MobiDB-lite"/>
    </source>
</evidence>
<feature type="region of interest" description="Disordered" evidence="1">
    <location>
        <begin position="283"/>
        <end position="377"/>
    </location>
</feature>
<dbReference type="RefSeq" id="XP_040768437.1">
    <property type="nucleotide sequence ID" value="XM_040912020.1"/>
</dbReference>
<feature type="compositionally biased region" description="Basic and acidic residues" evidence="1">
    <location>
        <begin position="393"/>
        <end position="405"/>
    </location>
</feature>
<feature type="compositionally biased region" description="Basic and acidic residues" evidence="1">
    <location>
        <begin position="227"/>
        <end position="236"/>
    </location>
</feature>
<proteinExistence type="predicted"/>
<dbReference type="Proteomes" id="UP000076871">
    <property type="component" value="Unassembled WGS sequence"/>
</dbReference>
<organism evidence="2 3">
    <name type="scientific">Laetiporus sulphureus 93-53</name>
    <dbReference type="NCBI Taxonomy" id="1314785"/>
    <lineage>
        <taxon>Eukaryota</taxon>
        <taxon>Fungi</taxon>
        <taxon>Dikarya</taxon>
        <taxon>Basidiomycota</taxon>
        <taxon>Agaricomycotina</taxon>
        <taxon>Agaricomycetes</taxon>
        <taxon>Polyporales</taxon>
        <taxon>Laetiporus</taxon>
    </lineage>
</organism>
<gene>
    <name evidence="2" type="ORF">LAESUDRAFT_755382</name>
</gene>
<reference evidence="2 3" key="1">
    <citation type="journal article" date="2016" name="Mol. Biol. Evol.">
        <title>Comparative Genomics of Early-Diverging Mushroom-Forming Fungi Provides Insights into the Origins of Lignocellulose Decay Capabilities.</title>
        <authorList>
            <person name="Nagy L.G."/>
            <person name="Riley R."/>
            <person name="Tritt A."/>
            <person name="Adam C."/>
            <person name="Daum C."/>
            <person name="Floudas D."/>
            <person name="Sun H."/>
            <person name="Yadav J.S."/>
            <person name="Pangilinan J."/>
            <person name="Larsson K.H."/>
            <person name="Matsuura K."/>
            <person name="Barry K."/>
            <person name="Labutti K."/>
            <person name="Kuo R."/>
            <person name="Ohm R.A."/>
            <person name="Bhattacharya S.S."/>
            <person name="Shirouzu T."/>
            <person name="Yoshinaga Y."/>
            <person name="Martin F.M."/>
            <person name="Grigoriev I.V."/>
            <person name="Hibbett D.S."/>
        </authorList>
    </citation>
    <scope>NUCLEOTIDE SEQUENCE [LARGE SCALE GENOMIC DNA]</scope>
    <source>
        <strain evidence="2 3">93-53</strain>
    </source>
</reference>
<dbReference type="GeneID" id="63829048"/>